<evidence type="ECO:0000313" key="8">
    <source>
        <dbReference type="EMBL" id="MBB4888913.1"/>
    </source>
</evidence>
<dbReference type="AlphaFoldDB" id="A0A7W7LFV6"/>
<protein>
    <submittedName>
        <fullName evidence="8">Pyruvate/2-oxoglutarate dehydrogenase complex dihydrolipoamide dehydrogenase (E3) component</fullName>
    </submittedName>
</protein>
<evidence type="ECO:0000259" key="6">
    <source>
        <dbReference type="Pfam" id="PF02852"/>
    </source>
</evidence>
<dbReference type="GO" id="GO:0003955">
    <property type="term" value="F:NAD(P)H dehydrogenase (quinone) activity"/>
    <property type="evidence" value="ECO:0007669"/>
    <property type="project" value="TreeGrafter"/>
</dbReference>
<keyword evidence="8" id="KW-0670">Pyruvate</keyword>
<keyword evidence="9" id="KW-1185">Reference proteome</keyword>
<dbReference type="InterPro" id="IPR036188">
    <property type="entry name" value="FAD/NAD-bd_sf"/>
</dbReference>
<accession>A0A7W7LFV6</accession>
<feature type="binding site" evidence="4">
    <location>
        <position position="115"/>
    </location>
    <ligand>
        <name>FAD</name>
        <dbReference type="ChEBI" id="CHEBI:57692"/>
    </ligand>
</feature>
<comment type="similarity">
    <text evidence="1">Belongs to the class-I pyridine nucleotide-disulfide oxidoreductase family.</text>
</comment>
<dbReference type="RefSeq" id="WP_184736894.1">
    <property type="nucleotide sequence ID" value="NZ_BMRW01000002.1"/>
</dbReference>
<feature type="domain" description="Pyridine nucleotide-disulphide oxidoreductase dimerisation" evidence="6">
    <location>
        <begin position="344"/>
        <end position="452"/>
    </location>
</feature>
<dbReference type="SUPFAM" id="SSF55424">
    <property type="entry name" value="FAD/NAD-linked reductases, dimerisation (C-terminal) domain"/>
    <property type="match status" value="1"/>
</dbReference>
<comment type="cofactor">
    <cofactor evidence="4">
        <name>FAD</name>
        <dbReference type="ChEBI" id="CHEBI:57692"/>
    </cofactor>
    <text evidence="4">Binds 1 FAD per subunit.</text>
</comment>
<feature type="binding site" evidence="4">
    <location>
        <position position="205"/>
    </location>
    <ligand>
        <name>NAD(+)</name>
        <dbReference type="ChEBI" id="CHEBI:57540"/>
    </ligand>
</feature>
<evidence type="ECO:0000313" key="9">
    <source>
        <dbReference type="Proteomes" id="UP000556436"/>
    </source>
</evidence>
<evidence type="ECO:0000256" key="4">
    <source>
        <dbReference type="PIRSR" id="PIRSR000350-3"/>
    </source>
</evidence>
<dbReference type="Pfam" id="PF07992">
    <property type="entry name" value="Pyr_redox_2"/>
    <property type="match status" value="1"/>
</dbReference>
<dbReference type="PANTHER" id="PTHR43014:SF2">
    <property type="entry name" value="MERCURIC REDUCTASE"/>
    <property type="match status" value="1"/>
</dbReference>
<evidence type="ECO:0000256" key="3">
    <source>
        <dbReference type="ARBA" id="ARBA00022827"/>
    </source>
</evidence>
<feature type="binding site" evidence="4">
    <location>
        <position position="51"/>
    </location>
    <ligand>
        <name>FAD</name>
        <dbReference type="ChEBI" id="CHEBI:57692"/>
    </ligand>
</feature>
<organism evidence="8 9">
    <name type="scientific">Streptomyces netropsis</name>
    <name type="common">Streptoverticillium netropsis</name>
    <dbReference type="NCBI Taxonomy" id="55404"/>
    <lineage>
        <taxon>Bacteria</taxon>
        <taxon>Bacillati</taxon>
        <taxon>Actinomycetota</taxon>
        <taxon>Actinomycetes</taxon>
        <taxon>Kitasatosporales</taxon>
        <taxon>Streptomycetaceae</taxon>
        <taxon>Streptomyces</taxon>
    </lineage>
</organism>
<dbReference type="InterPro" id="IPR001100">
    <property type="entry name" value="Pyr_nuc-diS_OxRdtase"/>
</dbReference>
<feature type="binding site" evidence="4">
    <location>
        <position position="269"/>
    </location>
    <ligand>
        <name>NAD(+)</name>
        <dbReference type="ChEBI" id="CHEBI:57540"/>
    </ligand>
</feature>
<dbReference type="InterPro" id="IPR023753">
    <property type="entry name" value="FAD/NAD-binding_dom"/>
</dbReference>
<evidence type="ECO:0000259" key="7">
    <source>
        <dbReference type="Pfam" id="PF07992"/>
    </source>
</evidence>
<dbReference type="Gene3D" id="3.50.50.60">
    <property type="entry name" value="FAD/NAD(P)-binding domain"/>
    <property type="match status" value="2"/>
</dbReference>
<evidence type="ECO:0000256" key="2">
    <source>
        <dbReference type="ARBA" id="ARBA00022630"/>
    </source>
</evidence>
<dbReference type="Proteomes" id="UP000556436">
    <property type="component" value="Unassembled WGS sequence"/>
</dbReference>
<evidence type="ECO:0000256" key="1">
    <source>
        <dbReference type="ARBA" id="ARBA00007532"/>
    </source>
</evidence>
<reference evidence="8 9" key="1">
    <citation type="submission" date="2020-08" db="EMBL/GenBank/DDBJ databases">
        <title>Genomic Encyclopedia of Type Strains, Phase III (KMG-III): the genomes of soil and plant-associated and newly described type strains.</title>
        <authorList>
            <person name="Whitman W."/>
        </authorList>
    </citation>
    <scope>NUCLEOTIDE SEQUENCE [LARGE SCALE GENOMIC DNA]</scope>
    <source>
        <strain evidence="8 9">CECT 3265</strain>
    </source>
</reference>
<dbReference type="PRINTS" id="PR00411">
    <property type="entry name" value="PNDRDTASEI"/>
</dbReference>
<feature type="domain" description="FAD/NAD(P)-binding" evidence="7">
    <location>
        <begin position="6"/>
        <end position="323"/>
    </location>
</feature>
<feature type="binding site" evidence="4">
    <location>
        <position position="308"/>
    </location>
    <ligand>
        <name>FAD</name>
        <dbReference type="ChEBI" id="CHEBI:57692"/>
    </ligand>
</feature>
<dbReference type="InterPro" id="IPR004099">
    <property type="entry name" value="Pyr_nucl-diS_OxRdtase_dimer"/>
</dbReference>
<dbReference type="GO" id="GO:0050660">
    <property type="term" value="F:flavin adenine dinucleotide binding"/>
    <property type="evidence" value="ECO:0007669"/>
    <property type="project" value="TreeGrafter"/>
</dbReference>
<comment type="caution">
    <text evidence="8">The sequence shown here is derived from an EMBL/GenBank/DDBJ whole genome shotgun (WGS) entry which is preliminary data.</text>
</comment>
<dbReference type="PIRSF" id="PIRSF000350">
    <property type="entry name" value="Mercury_reductase_MerA"/>
    <property type="match status" value="1"/>
</dbReference>
<sequence length="463" mass="47877">MAEQVDVVVIGMGPGGEQVAGSLAEAGLSVVGVEAELVGGECPYWGCVPSKMMIRAGNLLAEARRVPGMAGSAEVTADWGPVAARIREEATDDWDDKVAADRFTGKGGRLARGRGRLTGPGLVEVMGKDGGTEAFHARRGVVLATGTRPQIPPVPGLADVPYWTNRDAIAAKEPPRSLLVLGGGAIGVEIAQVYARFGTRVTVVEALDSLIPVEEPEAGELLAGVLREQGLTLRTGARASGVRHSGDTFTITLEGGDELTAERLLVATGRRVDLAGLGLETVGLDPKARALAVDGQLLAAPGLWGVGDVTGHGAFTHVAMYEADIAVRALLGEPGPDADYRALPRVTFTDPEIGAVGLTEKQAREKGLRVRTGISRVPSSARGWIHKAGNEGLVKLVEDADRGVLVGATSAGPAGGEVLYGLAVAVRAEVPVASLRHMIYAYPTFHRAVEDALKDLGSGGSGG</sequence>
<dbReference type="PRINTS" id="PR00368">
    <property type="entry name" value="FADPNR"/>
</dbReference>
<feature type="disulfide bond" description="Redox-active" evidence="5">
    <location>
        <begin position="42"/>
        <end position="47"/>
    </location>
</feature>
<dbReference type="Pfam" id="PF02852">
    <property type="entry name" value="Pyr_redox_dim"/>
    <property type="match status" value="1"/>
</dbReference>
<dbReference type="SUPFAM" id="SSF51905">
    <property type="entry name" value="FAD/NAD(P)-binding domain"/>
    <property type="match status" value="1"/>
</dbReference>
<evidence type="ECO:0000256" key="5">
    <source>
        <dbReference type="PIRSR" id="PIRSR000350-4"/>
    </source>
</evidence>
<dbReference type="InterPro" id="IPR016156">
    <property type="entry name" value="FAD/NAD-linked_Rdtase_dimer_sf"/>
</dbReference>
<keyword evidence="2" id="KW-0285">Flavoprotein</keyword>
<feature type="binding site" evidence="4">
    <location>
        <begin position="182"/>
        <end position="189"/>
    </location>
    <ligand>
        <name>NAD(+)</name>
        <dbReference type="ChEBI" id="CHEBI:57540"/>
    </ligand>
</feature>
<dbReference type="PANTHER" id="PTHR43014">
    <property type="entry name" value="MERCURIC REDUCTASE"/>
    <property type="match status" value="1"/>
</dbReference>
<dbReference type="Gene3D" id="3.30.390.30">
    <property type="match status" value="1"/>
</dbReference>
<keyword evidence="4" id="KW-0547">Nucleotide-binding</keyword>
<name>A0A7W7LFV6_STRNE</name>
<keyword evidence="4" id="KW-0520">NAD</keyword>
<dbReference type="EMBL" id="JACHJG010000011">
    <property type="protein sequence ID" value="MBB4888913.1"/>
    <property type="molecule type" value="Genomic_DNA"/>
</dbReference>
<gene>
    <name evidence="8" type="ORF">FHS38_004988</name>
</gene>
<proteinExistence type="inferred from homology"/>
<keyword evidence="3 4" id="KW-0274">FAD</keyword>